<dbReference type="Pfam" id="PF01494">
    <property type="entry name" value="FAD_binding_3"/>
    <property type="match status" value="1"/>
</dbReference>
<protein>
    <submittedName>
        <fullName evidence="9">Ubiquinone biosynthesis hydroxylase, UbiH/UbiF/VisC/COQ6 family</fullName>
    </submittedName>
</protein>
<dbReference type="GO" id="GO:0004497">
    <property type="term" value="F:monooxygenase activity"/>
    <property type="evidence" value="ECO:0007669"/>
    <property type="project" value="UniProtKB-KW"/>
</dbReference>
<dbReference type="EMBL" id="FNAG01000002">
    <property type="protein sequence ID" value="SDD37115.1"/>
    <property type="molecule type" value="Genomic_DNA"/>
</dbReference>
<evidence type="ECO:0000256" key="5">
    <source>
        <dbReference type="ARBA" id="ARBA00022827"/>
    </source>
</evidence>
<dbReference type="Proteomes" id="UP000199603">
    <property type="component" value="Unassembled WGS sequence"/>
</dbReference>
<keyword evidence="5" id="KW-0274">FAD</keyword>
<keyword evidence="9" id="KW-0830">Ubiquinone</keyword>
<dbReference type="Gene3D" id="3.50.50.60">
    <property type="entry name" value="FAD/NAD(P)-binding domain"/>
    <property type="match status" value="2"/>
</dbReference>
<proteinExistence type="inferred from homology"/>
<dbReference type="STRING" id="265719.SAMN04488509_102197"/>
<dbReference type="PANTHER" id="PTHR43876:SF25">
    <property type="entry name" value="MONOOXYGENASE NMA2164"/>
    <property type="match status" value="1"/>
</dbReference>
<dbReference type="GO" id="GO:0006744">
    <property type="term" value="P:ubiquinone biosynthetic process"/>
    <property type="evidence" value="ECO:0007669"/>
    <property type="project" value="UniProtKB-UniPathway"/>
</dbReference>
<dbReference type="UniPathway" id="UPA00232"/>
<dbReference type="GO" id="GO:0071949">
    <property type="term" value="F:FAD binding"/>
    <property type="evidence" value="ECO:0007669"/>
    <property type="project" value="InterPro"/>
</dbReference>
<dbReference type="InterPro" id="IPR002938">
    <property type="entry name" value="FAD-bd"/>
</dbReference>
<keyword evidence="7" id="KW-0503">Monooxygenase</keyword>
<dbReference type="PANTHER" id="PTHR43876">
    <property type="entry name" value="UBIQUINONE BIOSYNTHESIS MONOOXYGENASE COQ6, MITOCHONDRIAL"/>
    <property type="match status" value="1"/>
</dbReference>
<gene>
    <name evidence="9" type="ORF">SAMN04488509_102197</name>
</gene>
<name>A0A1G6U987_9GAMM</name>
<evidence type="ECO:0000313" key="10">
    <source>
        <dbReference type="Proteomes" id="UP000199603"/>
    </source>
</evidence>
<feature type="domain" description="FAD-binding" evidence="8">
    <location>
        <begin position="4"/>
        <end position="305"/>
    </location>
</feature>
<reference evidence="9 10" key="1">
    <citation type="submission" date="2016-10" db="EMBL/GenBank/DDBJ databases">
        <authorList>
            <person name="de Groot N.N."/>
        </authorList>
    </citation>
    <scope>NUCLEOTIDE SEQUENCE [LARGE SCALE GENOMIC DNA]</scope>
    <source>
        <strain evidence="9 10">DSM 16957</strain>
    </source>
</reference>
<organism evidence="9 10">
    <name type="scientific">Aquimonas voraii</name>
    <dbReference type="NCBI Taxonomy" id="265719"/>
    <lineage>
        <taxon>Bacteria</taxon>
        <taxon>Pseudomonadati</taxon>
        <taxon>Pseudomonadota</taxon>
        <taxon>Gammaproteobacteria</taxon>
        <taxon>Lysobacterales</taxon>
        <taxon>Lysobacteraceae</taxon>
        <taxon>Aquimonas</taxon>
    </lineage>
</organism>
<comment type="cofactor">
    <cofactor evidence="1">
        <name>FAD</name>
        <dbReference type="ChEBI" id="CHEBI:57692"/>
    </cofactor>
</comment>
<dbReference type="PRINTS" id="PR00420">
    <property type="entry name" value="RNGMNOXGNASE"/>
</dbReference>
<keyword evidence="6" id="KW-0560">Oxidoreductase</keyword>
<dbReference type="GO" id="GO:0016705">
    <property type="term" value="F:oxidoreductase activity, acting on paired donors, with incorporation or reduction of molecular oxygen"/>
    <property type="evidence" value="ECO:0007669"/>
    <property type="project" value="InterPro"/>
</dbReference>
<dbReference type="NCBIfam" id="NF006593">
    <property type="entry name" value="PRK09126.1"/>
    <property type="match status" value="1"/>
</dbReference>
<evidence type="ECO:0000256" key="4">
    <source>
        <dbReference type="ARBA" id="ARBA00022630"/>
    </source>
</evidence>
<evidence type="ECO:0000256" key="2">
    <source>
        <dbReference type="ARBA" id="ARBA00004749"/>
    </source>
</evidence>
<dbReference type="RefSeq" id="WP_091239929.1">
    <property type="nucleotide sequence ID" value="NZ_FNAG01000002.1"/>
</dbReference>
<evidence type="ECO:0000313" key="9">
    <source>
        <dbReference type="EMBL" id="SDD37115.1"/>
    </source>
</evidence>
<evidence type="ECO:0000256" key="6">
    <source>
        <dbReference type="ARBA" id="ARBA00023002"/>
    </source>
</evidence>
<dbReference type="AlphaFoldDB" id="A0A1G6U987"/>
<dbReference type="NCBIfam" id="TIGR01988">
    <property type="entry name" value="Ubi-OHases"/>
    <property type="match status" value="1"/>
</dbReference>
<sequence length="407" mass="44538">MDFDLIVIGAGPNGLCFARALADAGLSIALVDQQPRQALAEAEFDGREIALTHHSVELLQRMGVWAHIPEDERHPLRAAKVLNGDAKRGIEIDPGASPHDRLGWLVPNHLIRRAAYAAVEGQAGLHWFDGLRPIAVDCRSSHAEVQLSDGRLLRGRLLVAADSRFSETRRALGVAADMEDFGKTMLVCRMRHEVGHEHTAWEWFGFGQTLALLPLGERTASAVLTLPACEIQRLLAMDEAAFGAEITRRFDGRLGAMQPIGSRHAYPLVGVYPRQFVGTRFALVGDAAVGMHPVTAHGFNFGLLGVDLLAQRIRRARTVGLDIANARDLQGYQRELRRATRPLYLATRAIARLYTSDSAPARLLRRAGIAFAARALPFRRALAGALSASGDSREQTRPLTQGLRALF</sequence>
<dbReference type="InterPro" id="IPR010971">
    <property type="entry name" value="UbiH/COQ6"/>
</dbReference>
<evidence type="ECO:0000256" key="3">
    <source>
        <dbReference type="ARBA" id="ARBA00005349"/>
    </source>
</evidence>
<accession>A0A1G6U987</accession>
<keyword evidence="4" id="KW-0285">Flavoprotein</keyword>
<keyword evidence="10" id="KW-1185">Reference proteome</keyword>
<evidence type="ECO:0000259" key="8">
    <source>
        <dbReference type="Pfam" id="PF01494"/>
    </source>
</evidence>
<dbReference type="InterPro" id="IPR036188">
    <property type="entry name" value="FAD/NAD-bd_sf"/>
</dbReference>
<evidence type="ECO:0000256" key="1">
    <source>
        <dbReference type="ARBA" id="ARBA00001974"/>
    </source>
</evidence>
<comment type="pathway">
    <text evidence="2">Cofactor biosynthesis; ubiquinone biosynthesis.</text>
</comment>
<dbReference type="InterPro" id="IPR051205">
    <property type="entry name" value="UbiH/COQ6_monooxygenase"/>
</dbReference>
<comment type="similarity">
    <text evidence="3">Belongs to the UbiH/COQ6 family.</text>
</comment>
<dbReference type="OrthoDB" id="9769565at2"/>
<dbReference type="SUPFAM" id="SSF51905">
    <property type="entry name" value="FAD/NAD(P)-binding domain"/>
    <property type="match status" value="1"/>
</dbReference>
<evidence type="ECO:0000256" key="7">
    <source>
        <dbReference type="ARBA" id="ARBA00023033"/>
    </source>
</evidence>